<keyword evidence="2" id="KW-1185">Reference proteome</keyword>
<dbReference type="Proteomes" id="UP001589733">
    <property type="component" value="Unassembled WGS sequence"/>
</dbReference>
<name>A0ABV6B172_9DEIO</name>
<gene>
    <name evidence="1" type="ORF">ACFFLM_16175</name>
</gene>
<proteinExistence type="predicted"/>
<reference evidence="1 2" key="1">
    <citation type="submission" date="2024-09" db="EMBL/GenBank/DDBJ databases">
        <authorList>
            <person name="Sun Q."/>
            <person name="Mori K."/>
        </authorList>
    </citation>
    <scope>NUCLEOTIDE SEQUENCE [LARGE SCALE GENOMIC DNA]</scope>
    <source>
        <strain evidence="1 2">JCM 13503</strain>
    </source>
</reference>
<dbReference type="EMBL" id="JBHLYR010000051">
    <property type="protein sequence ID" value="MFB9993504.1"/>
    <property type="molecule type" value="Genomic_DNA"/>
</dbReference>
<accession>A0ABV6B172</accession>
<evidence type="ECO:0000313" key="1">
    <source>
        <dbReference type="EMBL" id="MFB9993504.1"/>
    </source>
</evidence>
<evidence type="ECO:0008006" key="3">
    <source>
        <dbReference type="Google" id="ProtNLM"/>
    </source>
</evidence>
<organism evidence="1 2">
    <name type="scientific">Deinococcus oregonensis</name>
    <dbReference type="NCBI Taxonomy" id="1805970"/>
    <lineage>
        <taxon>Bacteria</taxon>
        <taxon>Thermotogati</taxon>
        <taxon>Deinococcota</taxon>
        <taxon>Deinococci</taxon>
        <taxon>Deinococcales</taxon>
        <taxon>Deinococcaceae</taxon>
        <taxon>Deinococcus</taxon>
    </lineage>
</organism>
<protein>
    <recommendedName>
        <fullName evidence="3">N-acetyltransferase domain-containing protein</fullName>
    </recommendedName>
</protein>
<dbReference type="RefSeq" id="WP_380012469.1">
    <property type="nucleotide sequence ID" value="NZ_JBHLYR010000051.1"/>
</dbReference>
<sequence length="225" mass="23487">MPSPAQASPTLPPVLAELVAYFEPFSTVRRDFRGVVTLHTPGINVLALNASYLPEDAGDVLPLVRAWHLAQDAPPLVASTSAVTGEDVGGLRVGTFTPVPDPGVIVVEQVSRLHLTTWAGVLAEAYGAAEWEGALAQHFAKPLEDDPTSVLLMAYAGGEAIGSLLWRDLDVQGAAHLWGTLDPAADAPLLNAAAELSGGHVRASLPDTSPLHLADAKIVGFTLLT</sequence>
<evidence type="ECO:0000313" key="2">
    <source>
        <dbReference type="Proteomes" id="UP001589733"/>
    </source>
</evidence>
<comment type="caution">
    <text evidence="1">The sequence shown here is derived from an EMBL/GenBank/DDBJ whole genome shotgun (WGS) entry which is preliminary data.</text>
</comment>